<dbReference type="AlphaFoldDB" id="A0A0A8XNA3"/>
<proteinExistence type="predicted"/>
<evidence type="ECO:0000313" key="1">
    <source>
        <dbReference type="EMBL" id="JAD14691.1"/>
    </source>
</evidence>
<reference evidence="1" key="2">
    <citation type="journal article" date="2015" name="Data Brief">
        <title>Shoot transcriptome of the giant reed, Arundo donax.</title>
        <authorList>
            <person name="Barrero R.A."/>
            <person name="Guerrero F.D."/>
            <person name="Moolhuijzen P."/>
            <person name="Goolsby J.A."/>
            <person name="Tidwell J."/>
            <person name="Bellgard S.E."/>
            <person name="Bellgard M.I."/>
        </authorList>
    </citation>
    <scope>NUCLEOTIDE SEQUENCE</scope>
    <source>
        <tissue evidence="1">Shoot tissue taken approximately 20 cm above the soil surface</tissue>
    </source>
</reference>
<reference evidence="1" key="1">
    <citation type="submission" date="2014-09" db="EMBL/GenBank/DDBJ databases">
        <authorList>
            <person name="Magalhaes I.L.F."/>
            <person name="Oliveira U."/>
            <person name="Santos F.R."/>
            <person name="Vidigal T.H.D.A."/>
            <person name="Brescovit A.D."/>
            <person name="Santos A.J."/>
        </authorList>
    </citation>
    <scope>NUCLEOTIDE SEQUENCE</scope>
    <source>
        <tissue evidence="1">Shoot tissue taken approximately 20 cm above the soil surface</tissue>
    </source>
</reference>
<protein>
    <submittedName>
        <fullName evidence="1">Uncharacterized protein</fullName>
    </submittedName>
</protein>
<dbReference type="EMBL" id="GBRH01283204">
    <property type="protein sequence ID" value="JAD14691.1"/>
    <property type="molecule type" value="Transcribed_RNA"/>
</dbReference>
<organism evidence="1">
    <name type="scientific">Arundo donax</name>
    <name type="common">Giant reed</name>
    <name type="synonym">Donax arundinaceus</name>
    <dbReference type="NCBI Taxonomy" id="35708"/>
    <lineage>
        <taxon>Eukaryota</taxon>
        <taxon>Viridiplantae</taxon>
        <taxon>Streptophyta</taxon>
        <taxon>Embryophyta</taxon>
        <taxon>Tracheophyta</taxon>
        <taxon>Spermatophyta</taxon>
        <taxon>Magnoliopsida</taxon>
        <taxon>Liliopsida</taxon>
        <taxon>Poales</taxon>
        <taxon>Poaceae</taxon>
        <taxon>PACMAD clade</taxon>
        <taxon>Arundinoideae</taxon>
        <taxon>Arundineae</taxon>
        <taxon>Arundo</taxon>
    </lineage>
</organism>
<name>A0A0A8XNA3_ARUDO</name>
<accession>A0A0A8XNA3</accession>
<sequence>MYTQYSPEKGVKRLSVGLNNGKVKRALCFKIAICPLHMTDATQLKLQTCSEKSLPQLHVCMYSCIVYRACYRRKLFCKLHGHNQLGHGNVTMSNHWIGYCCHRHSVHLLCRIQAVAFRGDLKSQEKVTLF</sequence>